<accession>A0ABX0UTR8</accession>
<dbReference type="Proteomes" id="UP001179181">
    <property type="component" value="Unassembled WGS sequence"/>
</dbReference>
<evidence type="ECO:0000313" key="3">
    <source>
        <dbReference type="Proteomes" id="UP001179181"/>
    </source>
</evidence>
<proteinExistence type="predicted"/>
<evidence type="ECO:0000256" key="1">
    <source>
        <dbReference type="SAM" id="Phobius"/>
    </source>
</evidence>
<feature type="transmembrane region" description="Helical" evidence="1">
    <location>
        <begin position="66"/>
        <end position="85"/>
    </location>
</feature>
<feature type="transmembrane region" description="Helical" evidence="1">
    <location>
        <begin position="12"/>
        <end position="36"/>
    </location>
</feature>
<keyword evidence="3" id="KW-1185">Reference proteome</keyword>
<evidence type="ECO:0000313" key="2">
    <source>
        <dbReference type="EMBL" id="NIJ55185.1"/>
    </source>
</evidence>
<protein>
    <submittedName>
        <fullName evidence="2">Uncharacterized protein</fullName>
    </submittedName>
</protein>
<keyword evidence="1" id="KW-0472">Membrane</keyword>
<dbReference type="EMBL" id="JAASQJ010000004">
    <property type="protein sequence ID" value="NIJ55185.1"/>
    <property type="molecule type" value="Genomic_DNA"/>
</dbReference>
<keyword evidence="1" id="KW-1133">Transmembrane helix</keyword>
<sequence length="124" mass="13744">MENMKSVSKPILYLHMLNAASFAVITYAVIFCSIHLKGLPEQLHVSRMAGIGRGGLVNKSIFWDDVYLMVASYLVISLICLYLRVIPFRNNKGHAMAIMASLMNLCISSIFAVVIVGTLKQVTH</sequence>
<feature type="transmembrane region" description="Helical" evidence="1">
    <location>
        <begin position="97"/>
        <end position="119"/>
    </location>
</feature>
<reference evidence="2 3" key="1">
    <citation type="submission" date="2020-03" db="EMBL/GenBank/DDBJ databases">
        <title>Genomic Encyclopedia of Type Strains, Phase IV (KMG-IV): sequencing the most valuable type-strain genomes for metagenomic binning, comparative biology and taxonomic classification.</title>
        <authorList>
            <person name="Goeker M."/>
        </authorList>
    </citation>
    <scope>NUCLEOTIDE SEQUENCE [LARGE SCALE GENOMIC DNA]</scope>
    <source>
        <strain evidence="2 3">DSM 102865</strain>
    </source>
</reference>
<comment type="caution">
    <text evidence="2">The sequence shown here is derived from an EMBL/GenBank/DDBJ whole genome shotgun (WGS) entry which is preliminary data.</text>
</comment>
<dbReference type="RefSeq" id="WP_167274572.1">
    <property type="nucleotide sequence ID" value="NZ_JAASQJ010000004.1"/>
</dbReference>
<keyword evidence="1" id="KW-0812">Transmembrane</keyword>
<gene>
    <name evidence="2" type="ORF">FHS68_004372</name>
</gene>
<name>A0ABX0UTR8_9BACT</name>
<organism evidence="2 3">
    <name type="scientific">Dyadobacter arcticus</name>
    <dbReference type="NCBI Taxonomy" id="1078754"/>
    <lineage>
        <taxon>Bacteria</taxon>
        <taxon>Pseudomonadati</taxon>
        <taxon>Bacteroidota</taxon>
        <taxon>Cytophagia</taxon>
        <taxon>Cytophagales</taxon>
        <taxon>Spirosomataceae</taxon>
        <taxon>Dyadobacter</taxon>
    </lineage>
</organism>